<sequence>MDDSTDQPRLRLLRAAAPAPAGVASAFDPARLTQARHLAGMTKKDIAEGLGVTPAAVGQYEAGVTRPRPEVLPRLAELLDVPLAFFAAGRPHAKLDVSVTHFRSLRSTRAYQRDRAVAFASQVWELTHALEKRVQMPPVDLPGFAGGEVLPTDEVPADPAGAARAVRRRWGLADGPVAHLVRLLESRGIVVTMLPLDSAEAARIDAFSTSRLPRPLIVLTPDRADDVHRHRFTAAHELGHLVLHGDTAPGDVQHEREADTFAAEFLTPRASIAPHLPARADFTALARLRDTWGVSIKSLLYRCRELGLLSGSSASRAYQRLNVLRGQGVFADEPVTGFPGEQPVLLTRAFELAAQHGLTVDNLAAELCWHPRRVRELLNLPDTRPPLRLVP</sequence>
<reference evidence="3" key="1">
    <citation type="submission" date="2022-06" db="EMBL/GenBank/DDBJ databases">
        <title>Genomic Encyclopedia of Archaeal and Bacterial Type Strains, Phase II (KMG-II): from individual species to whole genera.</title>
        <authorList>
            <person name="Goeker M."/>
        </authorList>
    </citation>
    <scope>NUCLEOTIDE SEQUENCE</scope>
    <source>
        <strain evidence="3">DSM 43935</strain>
    </source>
</reference>
<comment type="caution">
    <text evidence="3">The sequence shown here is derived from an EMBL/GenBank/DDBJ whole genome shotgun (WGS) entry which is preliminary data.</text>
</comment>
<dbReference type="InterPro" id="IPR052345">
    <property type="entry name" value="Rad_response_metalloprotease"/>
</dbReference>
<protein>
    <submittedName>
        <fullName evidence="3">Zn-dependent peptidase ImmA, M78 family</fullName>
    </submittedName>
</protein>
<organism evidence="3 4">
    <name type="scientific">Goodfellowiella coeruleoviolacea</name>
    <dbReference type="NCBI Taxonomy" id="334858"/>
    <lineage>
        <taxon>Bacteria</taxon>
        <taxon>Bacillati</taxon>
        <taxon>Actinomycetota</taxon>
        <taxon>Actinomycetes</taxon>
        <taxon>Pseudonocardiales</taxon>
        <taxon>Pseudonocardiaceae</taxon>
        <taxon>Goodfellowiella</taxon>
    </lineage>
</organism>
<dbReference type="AlphaFoldDB" id="A0AAE3GJK4"/>
<dbReference type="Gene3D" id="1.10.260.40">
    <property type="entry name" value="lambda repressor-like DNA-binding domains"/>
    <property type="match status" value="1"/>
</dbReference>
<dbReference type="PANTHER" id="PTHR43236:SF1">
    <property type="entry name" value="BLL7220 PROTEIN"/>
    <property type="match status" value="1"/>
</dbReference>
<dbReference type="InterPro" id="IPR010359">
    <property type="entry name" value="IrrE_HExxH"/>
</dbReference>
<name>A0AAE3GJK4_9PSEU</name>
<dbReference type="RefSeq" id="WP_253778188.1">
    <property type="nucleotide sequence ID" value="NZ_JAMTCK010000018.1"/>
</dbReference>
<dbReference type="InterPro" id="IPR010982">
    <property type="entry name" value="Lambda_DNA-bd_dom_sf"/>
</dbReference>
<keyword evidence="4" id="KW-1185">Reference proteome</keyword>
<dbReference type="PANTHER" id="PTHR43236">
    <property type="entry name" value="ANTITOXIN HIGA1"/>
    <property type="match status" value="1"/>
</dbReference>
<evidence type="ECO:0000259" key="2">
    <source>
        <dbReference type="PROSITE" id="PS50943"/>
    </source>
</evidence>
<dbReference type="Pfam" id="PF06114">
    <property type="entry name" value="Peptidase_M78"/>
    <property type="match status" value="1"/>
</dbReference>
<comment type="similarity">
    <text evidence="1">Belongs to the short-chain fatty acyl-CoA assimilation regulator (ScfR) family.</text>
</comment>
<feature type="domain" description="HTH cro/C1-type" evidence="2">
    <location>
        <begin position="32"/>
        <end position="86"/>
    </location>
</feature>
<evidence type="ECO:0000256" key="1">
    <source>
        <dbReference type="ARBA" id="ARBA00007227"/>
    </source>
</evidence>
<evidence type="ECO:0000313" key="3">
    <source>
        <dbReference type="EMBL" id="MCP2169426.1"/>
    </source>
</evidence>
<dbReference type="Gene3D" id="1.10.10.2910">
    <property type="match status" value="1"/>
</dbReference>
<proteinExistence type="inferred from homology"/>
<dbReference type="InterPro" id="IPR001387">
    <property type="entry name" value="Cro/C1-type_HTH"/>
</dbReference>
<gene>
    <name evidence="3" type="ORF">LX83_006311</name>
</gene>
<evidence type="ECO:0000313" key="4">
    <source>
        <dbReference type="Proteomes" id="UP001206128"/>
    </source>
</evidence>
<dbReference type="EMBL" id="JAMTCK010000018">
    <property type="protein sequence ID" value="MCP2169426.1"/>
    <property type="molecule type" value="Genomic_DNA"/>
</dbReference>
<dbReference type="GO" id="GO:0003677">
    <property type="term" value="F:DNA binding"/>
    <property type="evidence" value="ECO:0007669"/>
    <property type="project" value="InterPro"/>
</dbReference>
<dbReference type="SMART" id="SM00530">
    <property type="entry name" value="HTH_XRE"/>
    <property type="match status" value="1"/>
</dbReference>
<dbReference type="PROSITE" id="PS50943">
    <property type="entry name" value="HTH_CROC1"/>
    <property type="match status" value="1"/>
</dbReference>
<accession>A0AAE3GJK4</accession>
<dbReference type="SUPFAM" id="SSF47413">
    <property type="entry name" value="lambda repressor-like DNA-binding domains"/>
    <property type="match status" value="1"/>
</dbReference>
<dbReference type="Pfam" id="PF01381">
    <property type="entry name" value="HTH_3"/>
    <property type="match status" value="1"/>
</dbReference>
<dbReference type="CDD" id="cd00093">
    <property type="entry name" value="HTH_XRE"/>
    <property type="match status" value="1"/>
</dbReference>
<dbReference type="Proteomes" id="UP001206128">
    <property type="component" value="Unassembled WGS sequence"/>
</dbReference>